<dbReference type="InterPro" id="IPR000300">
    <property type="entry name" value="IPPc"/>
</dbReference>
<dbReference type="STRING" id="29172.A0A0D8YBA7"/>
<dbReference type="Gene3D" id="3.60.10.10">
    <property type="entry name" value="Endonuclease/exonuclease/phosphatase"/>
    <property type="match status" value="1"/>
</dbReference>
<sequence>MTFYTGSMKRRVGYEIGRDPMVDEVMRGWQRRYCQFMDTSICVTTFNVNGKTPPDVIHKWFSDANISDFYAIGLQEMDLSVGTYIIDNPKKVEEWINCIKASLPESADNYRVVSSMRLIGIFLVIFQSNFSCVKVSQISASYIATGISMFVNKLGNKGGTAISLRLNDTLVCFVNCHLAAGNEELDRRNQDFRDISQLTFAHGLSIYDHDAVFWFGDLNYRLKTENSGWSNEMVREIASSSKFPLLFQFDQLREQQAVGQVFVGFREPELLPFRPTYKYDVGTSSWDTIACRCATIFKRSKIKALAKAILAALARNNGFRIK</sequence>
<dbReference type="OrthoDB" id="7862313at2759"/>
<keyword evidence="2" id="KW-0255">Endonuclease</keyword>
<protein>
    <submittedName>
        <fullName evidence="2">Endonuclease/exonuclease/phosphatase family protein</fullName>
    </submittedName>
</protein>
<dbReference type="SUPFAM" id="SSF56219">
    <property type="entry name" value="DNase I-like"/>
    <property type="match status" value="1"/>
</dbReference>
<gene>
    <name evidence="2" type="ORF">DICVIV_02027</name>
</gene>
<keyword evidence="2" id="KW-0269">Exonuclease</keyword>
<dbReference type="GO" id="GO:0004519">
    <property type="term" value="F:endonuclease activity"/>
    <property type="evidence" value="ECO:0007669"/>
    <property type="project" value="UniProtKB-KW"/>
</dbReference>
<name>A0A0D8YBA7_DICVI</name>
<reference evidence="2 3" key="1">
    <citation type="submission" date="2013-11" db="EMBL/GenBank/DDBJ databases">
        <title>Draft genome of the bovine lungworm Dictyocaulus viviparus.</title>
        <authorList>
            <person name="Mitreva M."/>
        </authorList>
    </citation>
    <scope>NUCLEOTIDE SEQUENCE [LARGE SCALE GENOMIC DNA]</scope>
    <source>
        <strain evidence="2 3">HannoverDv2000</strain>
    </source>
</reference>
<dbReference type="Proteomes" id="UP000053766">
    <property type="component" value="Unassembled WGS sequence"/>
</dbReference>
<proteinExistence type="predicted"/>
<organism evidence="2 3">
    <name type="scientific">Dictyocaulus viviparus</name>
    <name type="common">Bovine lungworm</name>
    <dbReference type="NCBI Taxonomy" id="29172"/>
    <lineage>
        <taxon>Eukaryota</taxon>
        <taxon>Metazoa</taxon>
        <taxon>Ecdysozoa</taxon>
        <taxon>Nematoda</taxon>
        <taxon>Chromadorea</taxon>
        <taxon>Rhabditida</taxon>
        <taxon>Rhabditina</taxon>
        <taxon>Rhabditomorpha</taxon>
        <taxon>Strongyloidea</taxon>
        <taxon>Metastrongylidae</taxon>
        <taxon>Dictyocaulus</taxon>
    </lineage>
</organism>
<accession>A0A0D8YBA7</accession>
<dbReference type="SMART" id="SM00128">
    <property type="entry name" value="IPPc"/>
    <property type="match status" value="1"/>
</dbReference>
<evidence type="ECO:0000313" key="3">
    <source>
        <dbReference type="Proteomes" id="UP000053766"/>
    </source>
</evidence>
<dbReference type="GO" id="GO:0046856">
    <property type="term" value="P:phosphatidylinositol dephosphorylation"/>
    <property type="evidence" value="ECO:0007669"/>
    <property type="project" value="InterPro"/>
</dbReference>
<dbReference type="GO" id="GO:0016020">
    <property type="term" value="C:membrane"/>
    <property type="evidence" value="ECO:0007669"/>
    <property type="project" value="TreeGrafter"/>
</dbReference>
<feature type="domain" description="Inositol polyphosphate-related phosphatase" evidence="1">
    <location>
        <begin position="37"/>
        <end position="322"/>
    </location>
</feature>
<keyword evidence="2" id="KW-0540">Nuclease</keyword>
<evidence type="ECO:0000313" key="2">
    <source>
        <dbReference type="EMBL" id="KJH51836.1"/>
    </source>
</evidence>
<dbReference type="PANTHER" id="PTHR11200:SF300">
    <property type="entry name" value="TYPE II INOSITOL 1,4,5-TRISPHOSPHATE 5-PHOSPHATASE"/>
    <property type="match status" value="1"/>
</dbReference>
<reference evidence="3" key="2">
    <citation type="journal article" date="2016" name="Sci. Rep.">
        <title>Dictyocaulus viviparus genome, variome and transcriptome elucidate lungworm biology and support future intervention.</title>
        <authorList>
            <person name="McNulty S.N."/>
            <person name="Strube C."/>
            <person name="Rosa B.A."/>
            <person name="Martin J.C."/>
            <person name="Tyagi R."/>
            <person name="Choi Y.J."/>
            <person name="Wang Q."/>
            <person name="Hallsworth Pepin K."/>
            <person name="Zhang X."/>
            <person name="Ozersky P."/>
            <person name="Wilson R.K."/>
            <person name="Sternberg P.W."/>
            <person name="Gasser R.B."/>
            <person name="Mitreva M."/>
        </authorList>
    </citation>
    <scope>NUCLEOTIDE SEQUENCE [LARGE SCALE GENOMIC DNA]</scope>
    <source>
        <strain evidence="3">HannoverDv2000</strain>
    </source>
</reference>
<dbReference type="GO" id="GO:0004439">
    <property type="term" value="F:phosphatidylinositol-4,5-bisphosphate 5-phosphatase activity"/>
    <property type="evidence" value="ECO:0007669"/>
    <property type="project" value="TreeGrafter"/>
</dbReference>
<dbReference type="InterPro" id="IPR046985">
    <property type="entry name" value="IP5"/>
</dbReference>
<evidence type="ECO:0000259" key="1">
    <source>
        <dbReference type="SMART" id="SM00128"/>
    </source>
</evidence>
<dbReference type="InterPro" id="IPR036691">
    <property type="entry name" value="Endo/exonu/phosph_ase_sf"/>
</dbReference>
<keyword evidence="2" id="KW-0378">Hydrolase</keyword>
<keyword evidence="3" id="KW-1185">Reference proteome</keyword>
<dbReference type="Pfam" id="PF22669">
    <property type="entry name" value="Exo_endo_phos2"/>
    <property type="match status" value="1"/>
</dbReference>
<dbReference type="EMBL" id="KN716176">
    <property type="protein sequence ID" value="KJH51836.1"/>
    <property type="molecule type" value="Genomic_DNA"/>
</dbReference>
<dbReference type="GO" id="GO:0004527">
    <property type="term" value="F:exonuclease activity"/>
    <property type="evidence" value="ECO:0007669"/>
    <property type="project" value="UniProtKB-KW"/>
</dbReference>
<dbReference type="AlphaFoldDB" id="A0A0D8YBA7"/>
<dbReference type="PANTHER" id="PTHR11200">
    <property type="entry name" value="INOSITOL 5-PHOSPHATASE"/>
    <property type="match status" value="1"/>
</dbReference>